<keyword evidence="2" id="KW-1185">Reference proteome</keyword>
<evidence type="ECO:0000313" key="1">
    <source>
        <dbReference type="EMBL" id="KAL1523592.1"/>
    </source>
</evidence>
<proteinExistence type="predicted"/>
<accession>A0AB34JS55</accession>
<protein>
    <submittedName>
        <fullName evidence="1">Uncharacterized protein</fullName>
    </submittedName>
</protein>
<gene>
    <name evidence="1" type="ORF">AB1Y20_018528</name>
</gene>
<evidence type="ECO:0000313" key="2">
    <source>
        <dbReference type="Proteomes" id="UP001515480"/>
    </source>
</evidence>
<sequence length="308" mass="34202">MEVDPPWLESDTWYLCRETFWNARTGVIQQQPPDGLRVDGHTRKRSAPRCGPWAVPFVCPPPRLDDRFSPPSLEPPKAYTQLEVHCVGDRRSPVFTAPHSINLARDGCKAHLPEDFTSFIAAALAVFTQGCSVTWGAAAQLRSDELEAPFAGLRDPNYLTAEEERENEWVGALRRLRSESKCMLHVDVHGKRDREGEAACDVGVGACRAHWGDRAAEALAAALHCSLKEALPAYAVDPRPKLQGCWRSVPRRSLTQCATSLGYVAVQLELSYSFRRDLARDLKLLEAMAGALTTCPHPCRDDVSERPC</sequence>
<reference evidence="1 2" key="1">
    <citation type="journal article" date="2024" name="Science">
        <title>Giant polyketide synthase enzymes in the biosynthesis of giant marine polyether toxins.</title>
        <authorList>
            <person name="Fallon T.R."/>
            <person name="Shende V.V."/>
            <person name="Wierzbicki I.H."/>
            <person name="Pendleton A.L."/>
            <person name="Watervoot N.F."/>
            <person name="Auber R.P."/>
            <person name="Gonzalez D.J."/>
            <person name="Wisecaver J.H."/>
            <person name="Moore B.S."/>
        </authorList>
    </citation>
    <scope>NUCLEOTIDE SEQUENCE [LARGE SCALE GENOMIC DNA]</scope>
    <source>
        <strain evidence="1 2">12B1</strain>
    </source>
</reference>
<name>A0AB34JS55_PRYPA</name>
<comment type="caution">
    <text evidence="1">The sequence shown here is derived from an EMBL/GenBank/DDBJ whole genome shotgun (WGS) entry which is preliminary data.</text>
</comment>
<dbReference type="Proteomes" id="UP001515480">
    <property type="component" value="Unassembled WGS sequence"/>
</dbReference>
<organism evidence="1 2">
    <name type="scientific">Prymnesium parvum</name>
    <name type="common">Toxic golden alga</name>
    <dbReference type="NCBI Taxonomy" id="97485"/>
    <lineage>
        <taxon>Eukaryota</taxon>
        <taxon>Haptista</taxon>
        <taxon>Haptophyta</taxon>
        <taxon>Prymnesiophyceae</taxon>
        <taxon>Prymnesiales</taxon>
        <taxon>Prymnesiaceae</taxon>
        <taxon>Prymnesium</taxon>
    </lineage>
</organism>
<dbReference type="EMBL" id="JBGBPQ010000005">
    <property type="protein sequence ID" value="KAL1523592.1"/>
    <property type="molecule type" value="Genomic_DNA"/>
</dbReference>
<dbReference type="AlphaFoldDB" id="A0AB34JS55"/>